<proteinExistence type="predicted"/>
<organism evidence="1">
    <name type="scientific">Rhizophora mucronata</name>
    <name type="common">Asiatic mangrove</name>
    <dbReference type="NCBI Taxonomy" id="61149"/>
    <lineage>
        <taxon>Eukaryota</taxon>
        <taxon>Viridiplantae</taxon>
        <taxon>Streptophyta</taxon>
        <taxon>Embryophyta</taxon>
        <taxon>Tracheophyta</taxon>
        <taxon>Spermatophyta</taxon>
        <taxon>Magnoliopsida</taxon>
        <taxon>eudicotyledons</taxon>
        <taxon>Gunneridae</taxon>
        <taxon>Pentapetalae</taxon>
        <taxon>rosids</taxon>
        <taxon>fabids</taxon>
        <taxon>Malpighiales</taxon>
        <taxon>Rhizophoraceae</taxon>
        <taxon>Rhizophora</taxon>
    </lineage>
</organism>
<dbReference type="EMBL" id="GGEC01091518">
    <property type="protein sequence ID" value="MBX72002.1"/>
    <property type="molecule type" value="Transcribed_RNA"/>
</dbReference>
<name>A0A2P2QYD2_RHIMU</name>
<dbReference type="AlphaFoldDB" id="A0A2P2QYD2"/>
<sequence length="43" mass="4971">MNTCKSIVMGVTSKEMLTQETVHTCEQSQYMFHIFSMITMLIP</sequence>
<accession>A0A2P2QYD2</accession>
<protein>
    <submittedName>
        <fullName evidence="1">Uncharacterized protein</fullName>
    </submittedName>
</protein>
<reference evidence="1" key="1">
    <citation type="submission" date="2018-02" db="EMBL/GenBank/DDBJ databases">
        <title>Rhizophora mucronata_Transcriptome.</title>
        <authorList>
            <person name="Meera S.P."/>
            <person name="Sreeshan A."/>
            <person name="Augustine A."/>
        </authorList>
    </citation>
    <scope>NUCLEOTIDE SEQUENCE</scope>
    <source>
        <tissue evidence="1">Leaf</tissue>
    </source>
</reference>
<evidence type="ECO:0000313" key="1">
    <source>
        <dbReference type="EMBL" id="MBX72002.1"/>
    </source>
</evidence>